<dbReference type="GO" id="GO:0005673">
    <property type="term" value="C:transcription factor TFIIE complex"/>
    <property type="evidence" value="ECO:0007669"/>
    <property type="project" value="InterPro"/>
</dbReference>
<dbReference type="Pfam" id="PF02186">
    <property type="entry name" value="TFIIE_beta"/>
    <property type="match status" value="1"/>
</dbReference>
<name>A0A1X0QJ87_9MICR</name>
<evidence type="ECO:0000259" key="1">
    <source>
        <dbReference type="PROSITE" id="PS51351"/>
    </source>
</evidence>
<evidence type="ECO:0000313" key="2">
    <source>
        <dbReference type="EMBL" id="ORD99803.1"/>
    </source>
</evidence>
<feature type="domain" description="TFIIE beta" evidence="1">
    <location>
        <begin position="1"/>
        <end position="64"/>
    </location>
</feature>
<dbReference type="InterPro" id="IPR003166">
    <property type="entry name" value="TFIIE_bsu_DNA-bd"/>
</dbReference>
<dbReference type="InterPro" id="IPR016656">
    <property type="entry name" value="TFIIE-bsu"/>
</dbReference>
<dbReference type="GO" id="GO:0006367">
    <property type="term" value="P:transcription initiation at RNA polymerase II promoter"/>
    <property type="evidence" value="ECO:0007669"/>
    <property type="project" value="InterPro"/>
</dbReference>
<dbReference type="VEuPathDB" id="MicrosporidiaDB:A0H76_134"/>
<dbReference type="AlphaFoldDB" id="A0A1X0QJ87"/>
<gene>
    <name evidence="2" type="ORF">A0H76_134</name>
</gene>
<organism evidence="2 3">
    <name type="scientific">Hepatospora eriocheir</name>
    <dbReference type="NCBI Taxonomy" id="1081669"/>
    <lineage>
        <taxon>Eukaryota</taxon>
        <taxon>Fungi</taxon>
        <taxon>Fungi incertae sedis</taxon>
        <taxon>Microsporidia</taxon>
        <taxon>Hepatosporidae</taxon>
        <taxon>Hepatospora</taxon>
    </lineage>
</organism>
<comment type="caution">
    <text evidence="2">The sequence shown here is derived from an EMBL/GenBank/DDBJ whole genome shotgun (WGS) entry which is preliminary data.</text>
</comment>
<dbReference type="PANTHER" id="PTHR12716:SF8">
    <property type="entry name" value="TRANSCRIPTION INITIATION FACTOR IIE SUBUNIT BETA"/>
    <property type="match status" value="1"/>
</dbReference>
<dbReference type="EMBL" id="LTAI01000109">
    <property type="protein sequence ID" value="ORD99803.1"/>
    <property type="molecule type" value="Genomic_DNA"/>
</dbReference>
<protein>
    <recommendedName>
        <fullName evidence="1">TFIIE beta domain-containing protein</fullName>
    </recommendedName>
</protein>
<dbReference type="GO" id="GO:0001097">
    <property type="term" value="F:TFIIH-class transcription factor complex binding"/>
    <property type="evidence" value="ECO:0007669"/>
    <property type="project" value="TreeGrafter"/>
</dbReference>
<dbReference type="PANTHER" id="PTHR12716">
    <property type="entry name" value="TRANSCRIPTION INITIATION FACTOR IIE, BETA SUBUNIT"/>
    <property type="match status" value="1"/>
</dbReference>
<evidence type="ECO:0000313" key="3">
    <source>
        <dbReference type="Proteomes" id="UP000192501"/>
    </source>
</evidence>
<dbReference type="Proteomes" id="UP000192501">
    <property type="component" value="Unassembled WGS sequence"/>
</dbReference>
<reference evidence="2 3" key="1">
    <citation type="journal article" date="2017" name="Environ. Microbiol.">
        <title>Decay of the glycolytic pathway and adaptation to intranuclear parasitism within Enterocytozoonidae microsporidia.</title>
        <authorList>
            <person name="Wiredu Boakye D."/>
            <person name="Jaroenlak P."/>
            <person name="Prachumwat A."/>
            <person name="Williams T.A."/>
            <person name="Bateman K.S."/>
            <person name="Itsathitphaisarn O."/>
            <person name="Sritunyalucksana K."/>
            <person name="Paszkiewicz K.H."/>
            <person name="Moore K.A."/>
            <person name="Stentiford G.D."/>
            <person name="Williams B.A."/>
        </authorList>
    </citation>
    <scope>NUCLEOTIDE SEQUENCE [LARGE SCALE GENOMIC DNA]</scope>
    <source>
        <strain evidence="3">canceri</strain>
    </source>
</reference>
<accession>A0A1X0QJ87</accession>
<proteinExistence type="predicted"/>
<dbReference type="PROSITE" id="PS51351">
    <property type="entry name" value="TFIIE_BETA_C"/>
    <property type="match status" value="1"/>
</dbReference>
<dbReference type="VEuPathDB" id="MicrosporidiaDB:HERIO_1336"/>
<sequence length="226" mass="26851">MAHINIYIHKIIEFIKKSDKEFSFKEIELNCGVKVSAVYYALKNNPKVHLENEKISYCPEFRIKTREELKKVLIEKGEGISLERLDDGPFNVSSLLFTPEEMKERSKKIDRTVRKRIKSDDKPKTKIDEDFIILRDLDGSEMVFYYDNKYKLPVNEETKQIWASIEIPEYYDVLEELSKKGLKTEKIETTKKQKPKIKKKKNRRKINLTNTHVQELEKIDFNEESD</sequence>